<name>A0A015IU38_RHIIW</name>
<dbReference type="HOGENOM" id="CLU_092890_0_0_1"/>
<proteinExistence type="predicted"/>
<dbReference type="OrthoDB" id="2489826at2759"/>
<accession>A0A015IU38</accession>
<sequence length="214" mass="25698">MLTHFFSSQRVLPRKIQQKFFSFIRDRLLARKEMISSRANNLREHNTTTRTFFNFTYKKYHFHFGIYPLFSTTITFTVLHPCNKCQVPSPFVMSQCRRSCVMHQQLFFRNDTFNNVRNHGRQDLTSTITTPVNDKRSHANLLHDRWNCRWKKDVVSQRLGISYKESYLARTKGLVIHHVNKQMYRKWLDTFSVTRSKNAKIAKAQKIRHHRACR</sequence>
<dbReference type="Pfam" id="PF26638">
    <property type="entry name" value="DUF8211"/>
    <property type="match status" value="1"/>
</dbReference>
<evidence type="ECO:0000313" key="2">
    <source>
        <dbReference type="EMBL" id="EXX60772.1"/>
    </source>
</evidence>
<protein>
    <recommendedName>
        <fullName evidence="1">DUF8211 domain-containing protein</fullName>
    </recommendedName>
</protein>
<reference evidence="2 3" key="1">
    <citation type="submission" date="2014-02" db="EMBL/GenBank/DDBJ databases">
        <title>Single nucleus genome sequencing reveals high similarity among nuclei of an endomycorrhizal fungus.</title>
        <authorList>
            <person name="Lin K."/>
            <person name="Geurts R."/>
            <person name="Zhang Z."/>
            <person name="Limpens E."/>
            <person name="Saunders D.G."/>
            <person name="Mu D."/>
            <person name="Pang E."/>
            <person name="Cao H."/>
            <person name="Cha H."/>
            <person name="Lin T."/>
            <person name="Zhou Q."/>
            <person name="Shang Y."/>
            <person name="Li Y."/>
            <person name="Ivanov S."/>
            <person name="Sharma T."/>
            <person name="Velzen R.V."/>
            <person name="Ruijter N.D."/>
            <person name="Aanen D.K."/>
            <person name="Win J."/>
            <person name="Kamoun S."/>
            <person name="Bisseling T."/>
            <person name="Huang S."/>
        </authorList>
    </citation>
    <scope>NUCLEOTIDE SEQUENCE [LARGE SCALE GENOMIC DNA]</scope>
    <source>
        <strain evidence="3">DAOM197198w</strain>
    </source>
</reference>
<gene>
    <name evidence="2" type="ORF">RirG_176800</name>
</gene>
<keyword evidence="3" id="KW-1185">Reference proteome</keyword>
<dbReference type="EMBL" id="JEMT01025850">
    <property type="protein sequence ID" value="EXX60772.1"/>
    <property type="molecule type" value="Genomic_DNA"/>
</dbReference>
<feature type="domain" description="DUF8211" evidence="1">
    <location>
        <begin position="138"/>
        <end position="214"/>
    </location>
</feature>
<comment type="caution">
    <text evidence="2">The sequence shown here is derived from an EMBL/GenBank/DDBJ whole genome shotgun (WGS) entry which is preliminary data.</text>
</comment>
<organism evidence="2 3">
    <name type="scientific">Rhizophagus irregularis (strain DAOM 197198w)</name>
    <name type="common">Glomus intraradices</name>
    <dbReference type="NCBI Taxonomy" id="1432141"/>
    <lineage>
        <taxon>Eukaryota</taxon>
        <taxon>Fungi</taxon>
        <taxon>Fungi incertae sedis</taxon>
        <taxon>Mucoromycota</taxon>
        <taxon>Glomeromycotina</taxon>
        <taxon>Glomeromycetes</taxon>
        <taxon>Glomerales</taxon>
        <taxon>Glomeraceae</taxon>
        <taxon>Rhizophagus</taxon>
    </lineage>
</organism>
<dbReference type="Proteomes" id="UP000022910">
    <property type="component" value="Unassembled WGS sequence"/>
</dbReference>
<dbReference type="AlphaFoldDB" id="A0A015IU38"/>
<dbReference type="InterPro" id="IPR058524">
    <property type="entry name" value="DUF8211"/>
</dbReference>
<evidence type="ECO:0000259" key="1">
    <source>
        <dbReference type="Pfam" id="PF26638"/>
    </source>
</evidence>
<evidence type="ECO:0000313" key="3">
    <source>
        <dbReference type="Proteomes" id="UP000022910"/>
    </source>
</evidence>